<evidence type="ECO:0000313" key="2">
    <source>
        <dbReference type="Proteomes" id="UP000320593"/>
    </source>
</evidence>
<dbReference type="EMBL" id="VLLF01000002">
    <property type="protein sequence ID" value="TWI90553.1"/>
    <property type="molecule type" value="Genomic_DNA"/>
</dbReference>
<dbReference type="InterPro" id="IPR019285">
    <property type="entry name" value="DUF2336"/>
</dbReference>
<gene>
    <name evidence="1" type="ORF">JM93_01536</name>
</gene>
<keyword evidence="2" id="KW-1185">Reference proteome</keyword>
<proteinExistence type="predicted"/>
<organism evidence="1 2">
    <name type="scientific">Roseibium hamelinense</name>
    <dbReference type="NCBI Taxonomy" id="150831"/>
    <lineage>
        <taxon>Bacteria</taxon>
        <taxon>Pseudomonadati</taxon>
        <taxon>Pseudomonadota</taxon>
        <taxon>Alphaproteobacteria</taxon>
        <taxon>Hyphomicrobiales</taxon>
        <taxon>Stappiaceae</taxon>
        <taxon>Roseibium</taxon>
    </lineage>
</organism>
<accession>A0A562TAT4</accession>
<sequence>MIIQDFLNWVSTAPDGPRAEAAGALARAWLYSNLSDDDRQGAGAALIYLLDDPVVAVRQALADSLSGSPDAPVHLILALSQDVDEVAETVFARSPLIGDCELVDAVASASERIQIAIAGRQDLSPTVAAAVSEVGLPSACAALLKNHEQTLLASTFHRINQRFSDVCEVRDLMLDRRDLPIPLRHALLKQIADGLIDHPFVLESVPAHARSHFLLDATDKVTLRLASEATGEGLTDLTAYLRETGQINTRLLLRAVCTGRLRFFVCSLSLLGNIPEARLRDILASVRRPALQAVLRKAGLPARSHEAFMVAVDIARSGDVDFCEDLPIALARTLTEAVMSVLQDEALGGTDSDIMAFIRRFAVDVARTEARAYVSGALQKQLAAA</sequence>
<dbReference type="Pfam" id="PF10098">
    <property type="entry name" value="DUF2336"/>
    <property type="match status" value="1"/>
</dbReference>
<comment type="caution">
    <text evidence="1">The sequence shown here is derived from an EMBL/GenBank/DDBJ whole genome shotgun (WGS) entry which is preliminary data.</text>
</comment>
<reference evidence="1 2" key="1">
    <citation type="submission" date="2019-07" db="EMBL/GenBank/DDBJ databases">
        <title>Genomic Encyclopedia of Archaeal and Bacterial Type Strains, Phase II (KMG-II): from individual species to whole genera.</title>
        <authorList>
            <person name="Goeker M."/>
        </authorList>
    </citation>
    <scope>NUCLEOTIDE SEQUENCE [LARGE SCALE GENOMIC DNA]</scope>
    <source>
        <strain evidence="1 2">ATCC BAA-252</strain>
    </source>
</reference>
<dbReference type="Proteomes" id="UP000320593">
    <property type="component" value="Unassembled WGS sequence"/>
</dbReference>
<protein>
    <submittedName>
        <fullName evidence="1">Uncharacterized protein (DUF2336 family)</fullName>
    </submittedName>
</protein>
<dbReference type="InterPro" id="IPR014598">
    <property type="entry name" value="UCP035865"/>
</dbReference>
<evidence type="ECO:0000313" key="1">
    <source>
        <dbReference type="EMBL" id="TWI90553.1"/>
    </source>
</evidence>
<dbReference type="PIRSF" id="PIRSF035865">
    <property type="entry name" value="UCP035865"/>
    <property type="match status" value="1"/>
</dbReference>
<name>A0A562TAT4_9HYPH</name>
<dbReference type="RefSeq" id="WP_145341812.1">
    <property type="nucleotide sequence ID" value="NZ_SMLY01000048.1"/>
</dbReference>
<dbReference type="OrthoDB" id="9798569at2"/>
<dbReference type="AlphaFoldDB" id="A0A562TAT4"/>